<organism evidence="1 2">
    <name type="scientific">Metarhizium guizhouense (strain ARSEF 977)</name>
    <dbReference type="NCBI Taxonomy" id="1276136"/>
    <lineage>
        <taxon>Eukaryota</taxon>
        <taxon>Fungi</taxon>
        <taxon>Dikarya</taxon>
        <taxon>Ascomycota</taxon>
        <taxon>Pezizomycotina</taxon>
        <taxon>Sordariomycetes</taxon>
        <taxon>Hypocreomycetidae</taxon>
        <taxon>Hypocreales</taxon>
        <taxon>Clavicipitaceae</taxon>
        <taxon>Metarhizium</taxon>
    </lineage>
</organism>
<gene>
    <name evidence="1" type="ORF">MGU_06927</name>
</gene>
<dbReference type="PANTHER" id="PTHR30143">
    <property type="entry name" value="ACID HYDRATASE"/>
    <property type="match status" value="1"/>
</dbReference>
<dbReference type="EMBL" id="AZNH01000026">
    <property type="protein sequence ID" value="KID85818.1"/>
    <property type="molecule type" value="Genomic_DNA"/>
</dbReference>
<dbReference type="GO" id="GO:0005737">
    <property type="term" value="C:cytoplasm"/>
    <property type="evidence" value="ECO:0007669"/>
    <property type="project" value="TreeGrafter"/>
</dbReference>
<accession>A0A0B4GT22</accession>
<dbReference type="InterPro" id="IPR036663">
    <property type="entry name" value="Fumarylacetoacetase_C_sf"/>
</dbReference>
<dbReference type="Proteomes" id="UP000031192">
    <property type="component" value="Unassembled WGS sequence"/>
</dbReference>
<dbReference type="HOGENOM" id="CLU_2638579_0_0_1"/>
<keyword evidence="2" id="KW-1185">Reference proteome</keyword>
<dbReference type="GO" id="GO:0008684">
    <property type="term" value="F:2-oxopent-4-enoate hydratase activity"/>
    <property type="evidence" value="ECO:0007669"/>
    <property type="project" value="TreeGrafter"/>
</dbReference>
<dbReference type="PANTHER" id="PTHR30143:SF0">
    <property type="entry name" value="2-KETO-4-PENTENOATE HYDRATASE"/>
    <property type="match status" value="1"/>
</dbReference>
<dbReference type="SUPFAM" id="SSF56529">
    <property type="entry name" value="FAH"/>
    <property type="match status" value="1"/>
</dbReference>
<protein>
    <submittedName>
        <fullName evidence="1">Fumarylacetoacetase protein</fullName>
    </submittedName>
</protein>
<comment type="caution">
    <text evidence="1">The sequence shown here is derived from an EMBL/GenBank/DDBJ whole genome shotgun (WGS) entry which is preliminary data.</text>
</comment>
<dbReference type="Gene3D" id="3.90.850.10">
    <property type="entry name" value="Fumarylacetoacetase-like, C-terminal domain"/>
    <property type="match status" value="1"/>
</dbReference>
<evidence type="ECO:0000313" key="2">
    <source>
        <dbReference type="Proteomes" id="UP000031192"/>
    </source>
</evidence>
<evidence type="ECO:0000313" key="1">
    <source>
        <dbReference type="EMBL" id="KID85818.1"/>
    </source>
</evidence>
<dbReference type="AlphaFoldDB" id="A0A0B4GT22"/>
<reference evidence="1 2" key="1">
    <citation type="journal article" date="2014" name="Proc. Natl. Acad. Sci. U.S.A.">
        <title>Trajectory and genomic determinants of fungal-pathogen speciation and host adaptation.</title>
        <authorList>
            <person name="Hu X."/>
            <person name="Xiao G."/>
            <person name="Zheng P."/>
            <person name="Shang Y."/>
            <person name="Su Y."/>
            <person name="Zhang X."/>
            <person name="Liu X."/>
            <person name="Zhan S."/>
            <person name="St Leger R.J."/>
            <person name="Wang C."/>
        </authorList>
    </citation>
    <scope>NUCLEOTIDE SEQUENCE [LARGE SCALE GENOMIC DNA]</scope>
    <source>
        <strain evidence="1 2">ARSEF 977</strain>
    </source>
</reference>
<dbReference type="InterPro" id="IPR050772">
    <property type="entry name" value="Hydratase-Decarb/MhpD_sf"/>
</dbReference>
<name>A0A0B4GT22_METGA</name>
<proteinExistence type="predicted"/>
<sequence>MSLSNFIKPHVEREPAFVLKGHLKGPNVTVAIDLAIPAVEIIDSRVNNWAIGLEESWPTIAPRVASSRTAHRATSPS</sequence>